<evidence type="ECO:0000313" key="2">
    <source>
        <dbReference type="EMBL" id="KEA62091.1"/>
    </source>
</evidence>
<dbReference type="SUPFAM" id="SSF54913">
    <property type="entry name" value="GlnB-like"/>
    <property type="match status" value="1"/>
</dbReference>
<organism evidence="2 3">
    <name type="scientific">Marinobacterium lacunae</name>
    <dbReference type="NCBI Taxonomy" id="1232683"/>
    <lineage>
        <taxon>Bacteria</taxon>
        <taxon>Pseudomonadati</taxon>
        <taxon>Pseudomonadota</taxon>
        <taxon>Gammaproteobacteria</taxon>
        <taxon>Oceanospirillales</taxon>
        <taxon>Oceanospirillaceae</taxon>
        <taxon>Marinobacterium</taxon>
    </lineage>
</organism>
<name>A0A081FU86_9GAMM</name>
<feature type="domain" description="DUF2007" evidence="1">
    <location>
        <begin position="1"/>
        <end position="67"/>
    </location>
</feature>
<keyword evidence="3" id="KW-1185">Reference proteome</keyword>
<dbReference type="OrthoDB" id="6197669at2"/>
<dbReference type="Pfam" id="PF09413">
    <property type="entry name" value="DUF2007"/>
    <property type="match status" value="1"/>
</dbReference>
<dbReference type="Proteomes" id="UP000028252">
    <property type="component" value="Unassembled WGS sequence"/>
</dbReference>
<dbReference type="STRING" id="1232683.ADIMK_3752"/>
<dbReference type="eggNOG" id="ENOG50335D5">
    <property type="taxonomic scope" value="Bacteria"/>
</dbReference>
<dbReference type="RefSeq" id="WP_036191281.1">
    <property type="nucleotide sequence ID" value="NZ_JMQN01000057.1"/>
</dbReference>
<evidence type="ECO:0000313" key="3">
    <source>
        <dbReference type="Proteomes" id="UP000028252"/>
    </source>
</evidence>
<accession>A0A081FU86</accession>
<proteinExistence type="predicted"/>
<dbReference type="EMBL" id="JMQN01000057">
    <property type="protein sequence ID" value="KEA62091.1"/>
    <property type="molecule type" value="Genomic_DNA"/>
</dbReference>
<evidence type="ECO:0000259" key="1">
    <source>
        <dbReference type="Pfam" id="PF09413"/>
    </source>
</evidence>
<dbReference type="PATRIC" id="fig|1232683.4.peg.3693"/>
<comment type="caution">
    <text evidence="2">The sequence shown here is derived from an EMBL/GenBank/DDBJ whole genome shotgun (WGS) entry which is preliminary data.</text>
</comment>
<protein>
    <recommendedName>
        <fullName evidence="1">DUF2007 domain-containing protein</fullName>
    </recommendedName>
</protein>
<dbReference type="Gene3D" id="3.30.70.790">
    <property type="entry name" value="UreE, C-terminal domain"/>
    <property type="match status" value="1"/>
</dbReference>
<dbReference type="InterPro" id="IPR018551">
    <property type="entry name" value="DUF2007"/>
</dbReference>
<dbReference type="AlphaFoldDB" id="A0A081FU86"/>
<reference evidence="2 3" key="1">
    <citation type="submission" date="2014-04" db="EMBL/GenBank/DDBJ databases">
        <title>Marinobacterium kochiensis sp. nov., isolated from sediment sample collected from Kochi backwaters in Kerala, India.</title>
        <authorList>
            <person name="Singh A."/>
            <person name="Pinnaka A.K."/>
        </authorList>
    </citation>
    <scope>NUCLEOTIDE SEQUENCE [LARGE SCALE GENOMIC DNA]</scope>
    <source>
        <strain evidence="2 3">AK27</strain>
    </source>
</reference>
<sequence>MLIVYHAQDIAEAHIVAGMLRANGIDAHVAGHYLQGAFGEVGTFNLAQVQVSNEDFLDARILVEEYERNSHNEEQHGS</sequence>
<gene>
    <name evidence="2" type="ORF">ADIMK_3752</name>
</gene>
<dbReference type="InterPro" id="IPR011322">
    <property type="entry name" value="N-reg_PII-like_a/b"/>
</dbReference>